<evidence type="ECO:0000259" key="7">
    <source>
        <dbReference type="PROSITE" id="PS51775"/>
    </source>
</evidence>
<dbReference type="InterPro" id="IPR057570">
    <property type="entry name" value="NOL9_C"/>
</dbReference>
<feature type="domain" description="GTD-binding" evidence="7">
    <location>
        <begin position="693"/>
        <end position="791"/>
    </location>
</feature>
<evidence type="ECO:0000256" key="4">
    <source>
        <dbReference type="ARBA" id="ARBA00023136"/>
    </source>
</evidence>
<accession>A0ABR2BZ51</accession>
<dbReference type="Pfam" id="PF25467">
    <property type="entry name" value="NOL9_C"/>
    <property type="match status" value="1"/>
</dbReference>
<dbReference type="SUPFAM" id="SSF52540">
    <property type="entry name" value="P-loop containing nucleoside triphosphate hydrolases"/>
    <property type="match status" value="1"/>
</dbReference>
<organism evidence="8 9">
    <name type="scientific">Hibiscus sabdariffa</name>
    <name type="common">roselle</name>
    <dbReference type="NCBI Taxonomy" id="183260"/>
    <lineage>
        <taxon>Eukaryota</taxon>
        <taxon>Viridiplantae</taxon>
        <taxon>Streptophyta</taxon>
        <taxon>Embryophyta</taxon>
        <taxon>Tracheophyta</taxon>
        <taxon>Spermatophyta</taxon>
        <taxon>Magnoliopsida</taxon>
        <taxon>eudicotyledons</taxon>
        <taxon>Gunneridae</taxon>
        <taxon>Pentapetalae</taxon>
        <taxon>rosids</taxon>
        <taxon>malvids</taxon>
        <taxon>Malvales</taxon>
        <taxon>Malvaceae</taxon>
        <taxon>Malvoideae</taxon>
        <taxon>Hibiscus</taxon>
    </lineage>
</organism>
<dbReference type="Proteomes" id="UP001472677">
    <property type="component" value="Unassembled WGS sequence"/>
</dbReference>
<keyword evidence="5" id="KW-0175">Coiled coil</keyword>
<keyword evidence="4" id="KW-0472">Membrane</keyword>
<dbReference type="PANTHER" id="PTHR31448:SF9">
    <property type="entry name" value="MYOSIN-BINDING PROTEIN 6-RELATED"/>
    <property type="match status" value="1"/>
</dbReference>
<keyword evidence="2" id="KW-0812">Transmembrane</keyword>
<evidence type="ECO:0000256" key="6">
    <source>
        <dbReference type="SAM" id="MobiDB-lite"/>
    </source>
</evidence>
<dbReference type="PANTHER" id="PTHR31448">
    <property type="entry name" value="MYOSIN-BINDING PROTEIN 2"/>
    <property type="match status" value="1"/>
</dbReference>
<dbReference type="InterPro" id="IPR027417">
    <property type="entry name" value="P-loop_NTPase"/>
</dbReference>
<dbReference type="EMBL" id="JBBPBM010000077">
    <property type="protein sequence ID" value="KAK8511792.1"/>
    <property type="molecule type" value="Genomic_DNA"/>
</dbReference>
<comment type="caution">
    <text evidence="8">The sequence shown here is derived from an EMBL/GenBank/DDBJ whole genome shotgun (WGS) entry which is preliminary data.</text>
</comment>
<reference evidence="8 9" key="1">
    <citation type="journal article" date="2024" name="G3 (Bethesda)">
        <title>Genome assembly of Hibiscus sabdariffa L. provides insights into metabolisms of medicinal natural products.</title>
        <authorList>
            <person name="Kim T."/>
        </authorList>
    </citation>
    <scope>NUCLEOTIDE SEQUENCE [LARGE SCALE GENOMIC DNA]</scope>
    <source>
        <strain evidence="8">TK-2024</strain>
        <tissue evidence="8">Old leaves</tissue>
    </source>
</reference>
<sequence>MASTLEPGSSTANIFVPEEWSEAADSIAYDSVTSPPPVSLICGAKNSGKTTFSRHLLNILLKRYGKVAYLDTDVGQPEFTVPGFVSLTVVDKITPDLAIPCLKTPERSFFFGDVSSKRDPSTYLKYICTIYNYYREQYMSDKSETAGRTELPLVVNTPGWVKGIGYEILVDMLRYISPTHVVKINISAESKNLPGGAFWFDGDCDGMVNIMEIRSARRDSFNRSVLVQKDSRLLRDLRIMAYFRQCFPSEKPITTIKELAYALASHSPYEVPMSIIKIRHLHCQVPSTETYYSLNANIVGLAVSSEESEDIPWCVGLGIVRGIDTFKGVLYVITPVLPSTLEKVNLLLQGFIQIPTCLLQVKGCRSPYVTSNVLSDRLMVGKCSTNRFLRPNDVYAEQELGKVPKFFIYVVLEWVIILILFIDGFLGYLANVLAKWFGLAIPCLLCTRIENEHFYYNQSICSNHKKNVSCLAFCHAHKKLSDMRNLCENCLLSFATEKETDCHNYKSLLGILHKDIELFLDEEQHVHLSLPSGTKDEVVQKRNDYRCACCGEPLKVKLSNPKWKSSYLSSFTHAPSPRVPVSRNFSSHIKCSSFKLNSSSAEPEVLDRLRGTTMERPLGEHVKAGSLPLLIDAEEAKTPSSTWGNKLSGISLGDSAANSPRWTRVPRKSPLEKTGFASESAEGQVPNHETEGDIWQHLKGQVRMDRKSLMSLYMELDEERSLSAEAANNAMAMITRLQAEKAAVQTEALQYQRMTEEQAEYDQETLQEMYNLLVKTEEELQGLQAELEAYRQKYGFIKDINFPKQSVKTDDRNHVMKLLSYSFNGRTECGTPTFRRTQAPKPHNLEQVDEIKDEEAIEKPKKVRRGIRHLGRLKNLDKSGHNLLRVENDSDMEEETGNGRKVFTIESDDEDTDHSYEVGINRETNDRDFSASTNASIIMPHAESWDA</sequence>
<evidence type="ECO:0000313" key="8">
    <source>
        <dbReference type="EMBL" id="KAK8511792.1"/>
    </source>
</evidence>
<feature type="region of interest" description="Disordered" evidence="6">
    <location>
        <begin position="655"/>
        <end position="688"/>
    </location>
</feature>
<dbReference type="Pfam" id="PF16575">
    <property type="entry name" value="CLP1_P"/>
    <property type="match status" value="1"/>
</dbReference>
<dbReference type="InterPro" id="IPR007656">
    <property type="entry name" value="GTD-bd"/>
</dbReference>
<name>A0ABR2BZ51_9ROSI</name>
<dbReference type="PROSITE" id="PS51775">
    <property type="entry name" value="GTD_BINDING"/>
    <property type="match status" value="1"/>
</dbReference>
<dbReference type="InterPro" id="IPR032319">
    <property type="entry name" value="CLP1_P"/>
</dbReference>
<evidence type="ECO:0000256" key="3">
    <source>
        <dbReference type="ARBA" id="ARBA00022989"/>
    </source>
</evidence>
<evidence type="ECO:0000313" key="9">
    <source>
        <dbReference type="Proteomes" id="UP001472677"/>
    </source>
</evidence>
<dbReference type="PROSITE" id="PS00018">
    <property type="entry name" value="EF_HAND_1"/>
    <property type="match status" value="1"/>
</dbReference>
<proteinExistence type="predicted"/>
<protein>
    <recommendedName>
        <fullName evidence="7">GTD-binding domain-containing protein</fullName>
    </recommendedName>
</protein>
<dbReference type="Gene3D" id="3.40.50.300">
    <property type="entry name" value="P-loop containing nucleotide triphosphate hydrolases"/>
    <property type="match status" value="1"/>
</dbReference>
<keyword evidence="9" id="KW-1185">Reference proteome</keyword>
<evidence type="ECO:0000256" key="2">
    <source>
        <dbReference type="ARBA" id="ARBA00022692"/>
    </source>
</evidence>
<evidence type="ECO:0000256" key="1">
    <source>
        <dbReference type="ARBA" id="ARBA00004167"/>
    </source>
</evidence>
<gene>
    <name evidence="8" type="ORF">V6N12_000833</name>
</gene>
<comment type="subcellular location">
    <subcellularLocation>
        <location evidence="1">Membrane</location>
        <topology evidence="1">Single-pass membrane protein</topology>
    </subcellularLocation>
</comment>
<evidence type="ECO:0000256" key="5">
    <source>
        <dbReference type="SAM" id="Coils"/>
    </source>
</evidence>
<feature type="coiled-coil region" evidence="5">
    <location>
        <begin position="727"/>
        <end position="793"/>
    </location>
</feature>
<dbReference type="Pfam" id="PF04576">
    <property type="entry name" value="Zein-binding"/>
    <property type="match status" value="1"/>
</dbReference>
<keyword evidence="3" id="KW-1133">Transmembrane helix</keyword>
<dbReference type="InterPro" id="IPR018247">
    <property type="entry name" value="EF_Hand_1_Ca_BS"/>
</dbReference>
<dbReference type="InterPro" id="IPR039306">
    <property type="entry name" value="MYOB"/>
</dbReference>